<comment type="caution">
    <text evidence="4">The sequence shown here is derived from an EMBL/GenBank/DDBJ whole genome shotgun (WGS) entry which is preliminary data.</text>
</comment>
<dbReference type="OrthoDB" id="8959254at2759"/>
<evidence type="ECO:0000256" key="2">
    <source>
        <dbReference type="SAM" id="MobiDB-lite"/>
    </source>
</evidence>
<evidence type="ECO:0000313" key="4">
    <source>
        <dbReference type="EMBL" id="ROI16647.1"/>
    </source>
</evidence>
<keyword evidence="1" id="KW-0863">Zinc-finger</keyword>
<dbReference type="EMBL" id="RJVU01074626">
    <property type="protein sequence ID" value="ROI16647.1"/>
    <property type="molecule type" value="Genomic_DNA"/>
</dbReference>
<feature type="region of interest" description="Disordered" evidence="2">
    <location>
        <begin position="79"/>
        <end position="127"/>
    </location>
</feature>
<keyword evidence="5" id="KW-1185">Reference proteome</keyword>
<name>A0A3N0XH01_ANAGA</name>
<sequence length="488" mass="53379">MSSNRHIVCAYSDSEEDFVPPSPLPLRRSSRIQCRDSSWAQWSSDKIINTLEAVGIPLSQGLSREDLLLMAQNTLGSPPITADTAESTSAPSGQTKQAGKKRAAKSSSPHPAKRSSQSVRITSPPAVSGSIDVNSQLIQVIHSLSDTVKGLESKVSNFENSFATSNLSANPPSRSLVIPTDLPPLAGLSFSSCLPSTSSALPASHHTIQMPFQQVSAPPVTPNFSLSTALPAQEFGRRLVSPAAVTVSPQIRANIIQGKDINLATLLLPSPAADRQMVDCGDVAVFLKTSDPRLQRNLSFGEFVIAFSIYRDILCQVFPDRREELDLYLSMMADFNQRYGGTLFYEYHKSFSAKSASFICLYNTRLNWSITDTELLVRHFGGQKILSCAICSTHRHSASFCAKAFATKDPAAVHSAENVRAPLDRRGHPIVEFNGINLCNNFNESVCTFSQCKFAHVCSFCKDPHPKSVCPRRYRPATRGKAQIRKKF</sequence>
<dbReference type="InterPro" id="IPR000571">
    <property type="entry name" value="Znf_CCCH"/>
</dbReference>
<keyword evidence="1" id="KW-0479">Metal-binding</keyword>
<keyword evidence="1" id="KW-0862">Zinc</keyword>
<evidence type="ECO:0000256" key="1">
    <source>
        <dbReference type="PROSITE-ProRule" id="PRU00723"/>
    </source>
</evidence>
<accession>A0A3N0XH01</accession>
<feature type="compositionally biased region" description="Polar residues" evidence="2">
    <location>
        <begin position="84"/>
        <end position="97"/>
    </location>
</feature>
<evidence type="ECO:0000313" key="5">
    <source>
        <dbReference type="Proteomes" id="UP000281406"/>
    </source>
</evidence>
<feature type="compositionally biased region" description="Polar residues" evidence="2">
    <location>
        <begin position="105"/>
        <end position="121"/>
    </location>
</feature>
<dbReference type="GO" id="GO:0008270">
    <property type="term" value="F:zinc ion binding"/>
    <property type="evidence" value="ECO:0007669"/>
    <property type="project" value="UniProtKB-KW"/>
</dbReference>
<feature type="zinc finger region" description="C3H1-type" evidence="1">
    <location>
        <begin position="433"/>
        <end position="459"/>
    </location>
</feature>
<evidence type="ECO:0000259" key="3">
    <source>
        <dbReference type="PROSITE" id="PS50103"/>
    </source>
</evidence>
<dbReference type="PANTHER" id="PTHR35558">
    <property type="entry name" value="SGNH_HYDRO DOMAIN-CONTAINING PROTEIN"/>
    <property type="match status" value="1"/>
</dbReference>
<protein>
    <recommendedName>
        <fullName evidence="3">C3H1-type domain-containing protein</fullName>
    </recommendedName>
</protein>
<gene>
    <name evidence="4" type="ORF">DPX16_22624</name>
</gene>
<dbReference type="PROSITE" id="PS50103">
    <property type="entry name" value="ZF_C3H1"/>
    <property type="match status" value="1"/>
</dbReference>
<dbReference type="Proteomes" id="UP000281406">
    <property type="component" value="Unassembled WGS sequence"/>
</dbReference>
<proteinExistence type="predicted"/>
<organism evidence="4 5">
    <name type="scientific">Anabarilius grahami</name>
    <name type="common">Kanglang fish</name>
    <name type="synonym">Barilius grahami</name>
    <dbReference type="NCBI Taxonomy" id="495550"/>
    <lineage>
        <taxon>Eukaryota</taxon>
        <taxon>Metazoa</taxon>
        <taxon>Chordata</taxon>
        <taxon>Craniata</taxon>
        <taxon>Vertebrata</taxon>
        <taxon>Euteleostomi</taxon>
        <taxon>Actinopterygii</taxon>
        <taxon>Neopterygii</taxon>
        <taxon>Teleostei</taxon>
        <taxon>Ostariophysi</taxon>
        <taxon>Cypriniformes</taxon>
        <taxon>Xenocyprididae</taxon>
        <taxon>Xenocypridinae</taxon>
        <taxon>Xenocypridinae incertae sedis</taxon>
        <taxon>Anabarilius</taxon>
    </lineage>
</organism>
<dbReference type="AlphaFoldDB" id="A0A3N0XH01"/>
<feature type="domain" description="C3H1-type" evidence="3">
    <location>
        <begin position="433"/>
        <end position="459"/>
    </location>
</feature>
<dbReference type="PANTHER" id="PTHR35558:SF1">
    <property type="entry name" value="ENDONUCLEASE_EXONUCLEASE_PHOSPHATASE DOMAIN-CONTAINING PROTEIN"/>
    <property type="match status" value="1"/>
</dbReference>
<reference evidence="4 5" key="1">
    <citation type="submission" date="2018-10" db="EMBL/GenBank/DDBJ databases">
        <title>Genome assembly for a Yunnan-Guizhou Plateau 3E fish, Anabarilius grahami (Regan), and its evolutionary and genetic applications.</title>
        <authorList>
            <person name="Jiang W."/>
        </authorList>
    </citation>
    <scope>NUCLEOTIDE SEQUENCE [LARGE SCALE GENOMIC DNA]</scope>
    <source>
        <strain evidence="4">AG-KIZ</strain>
        <tissue evidence="4">Muscle</tissue>
    </source>
</reference>